<evidence type="ECO:0000256" key="1">
    <source>
        <dbReference type="ARBA" id="ARBA00022490"/>
    </source>
</evidence>
<keyword evidence="1 10" id="KW-0963">Cytoplasm</keyword>
<keyword evidence="4 10" id="KW-0460">Magnesium</keyword>
<gene>
    <name evidence="10 11" type="primary">pdxA</name>
    <name evidence="11" type="ORF">WAT24_03495</name>
</gene>
<evidence type="ECO:0000313" key="12">
    <source>
        <dbReference type="Proteomes" id="UP001381174"/>
    </source>
</evidence>
<evidence type="ECO:0000256" key="3">
    <source>
        <dbReference type="ARBA" id="ARBA00022833"/>
    </source>
</evidence>
<dbReference type="Proteomes" id="UP001381174">
    <property type="component" value="Unassembled WGS sequence"/>
</dbReference>
<comment type="cofactor">
    <cofactor evidence="10">
        <name>Zn(2+)</name>
        <dbReference type="ChEBI" id="CHEBI:29105"/>
    </cofactor>
    <cofactor evidence="10">
        <name>Mg(2+)</name>
        <dbReference type="ChEBI" id="CHEBI:18420"/>
    </cofactor>
    <cofactor evidence="10">
        <name>Co(2+)</name>
        <dbReference type="ChEBI" id="CHEBI:48828"/>
    </cofactor>
    <text evidence="10">Binds 1 divalent metal cation per subunit. Can use ions such as Zn(2+), Mg(2+) or Co(2+).</text>
</comment>
<comment type="miscellaneous">
    <text evidence="10">The active site is located at the dimer interface.</text>
</comment>
<dbReference type="RefSeq" id="WP_336806446.1">
    <property type="nucleotide sequence ID" value="NZ_JBBBNY010000002.1"/>
</dbReference>
<organism evidence="11 12">
    <name type="scientific">Fulvimonas yonginensis</name>
    <dbReference type="NCBI Taxonomy" id="1495200"/>
    <lineage>
        <taxon>Bacteria</taxon>
        <taxon>Pseudomonadati</taxon>
        <taxon>Pseudomonadota</taxon>
        <taxon>Gammaproteobacteria</taxon>
        <taxon>Lysobacterales</taxon>
        <taxon>Rhodanobacteraceae</taxon>
        <taxon>Fulvimonas</taxon>
    </lineage>
</organism>
<comment type="subcellular location">
    <subcellularLocation>
        <location evidence="10">Cytoplasm</location>
    </subcellularLocation>
</comment>
<evidence type="ECO:0000256" key="10">
    <source>
        <dbReference type="HAMAP-Rule" id="MF_00536"/>
    </source>
</evidence>
<evidence type="ECO:0000256" key="2">
    <source>
        <dbReference type="ARBA" id="ARBA00022723"/>
    </source>
</evidence>
<evidence type="ECO:0000256" key="8">
    <source>
        <dbReference type="ARBA" id="ARBA00023096"/>
    </source>
</evidence>
<dbReference type="Gene3D" id="3.40.718.10">
    <property type="entry name" value="Isopropylmalate Dehydrogenase"/>
    <property type="match status" value="1"/>
</dbReference>
<dbReference type="GO" id="GO:0050570">
    <property type="term" value="F:4-hydroxythreonine-4-phosphate dehydrogenase activity"/>
    <property type="evidence" value="ECO:0007669"/>
    <property type="project" value="UniProtKB-EC"/>
</dbReference>
<dbReference type="EC" id="1.1.1.262" evidence="10"/>
<keyword evidence="2 10" id="KW-0479">Metal-binding</keyword>
<keyword evidence="3 10" id="KW-0862">Zinc</keyword>
<protein>
    <recommendedName>
        <fullName evidence="10">4-hydroxythreonine-4-phosphate dehydrogenase</fullName>
        <ecNumber evidence="10">1.1.1.262</ecNumber>
    </recommendedName>
    <alternativeName>
        <fullName evidence="10">4-(phosphohydroxy)-L-threonine dehydrogenase</fullName>
    </alternativeName>
</protein>
<keyword evidence="7 10" id="KW-0520">NAD</keyword>
<feature type="binding site" evidence="10">
    <location>
        <position position="281"/>
    </location>
    <ligand>
        <name>substrate</name>
    </ligand>
</feature>
<keyword evidence="9 10" id="KW-0170">Cobalt</keyword>
<dbReference type="PANTHER" id="PTHR30004:SF5">
    <property type="entry name" value="4-HYDROXYTHREONINE-4-PHOSPHATE DEHYDROGENASE"/>
    <property type="match status" value="1"/>
</dbReference>
<evidence type="ECO:0000256" key="9">
    <source>
        <dbReference type="ARBA" id="ARBA00023285"/>
    </source>
</evidence>
<comment type="function">
    <text evidence="10">Catalyzes the NAD(P)-dependent oxidation of 4-(phosphooxy)-L-threonine (HTP) into 2-amino-3-oxo-4-(phosphooxy)butyric acid which spontaneously decarboxylates to form 3-amino-2-oxopropyl phosphate (AHAP).</text>
</comment>
<evidence type="ECO:0000256" key="4">
    <source>
        <dbReference type="ARBA" id="ARBA00022842"/>
    </source>
</evidence>
<feature type="binding site" evidence="10">
    <location>
        <position position="164"/>
    </location>
    <ligand>
        <name>a divalent metal cation</name>
        <dbReference type="ChEBI" id="CHEBI:60240"/>
        <note>ligand shared between dimeric partners</note>
    </ligand>
</feature>
<feature type="binding site" evidence="10">
    <location>
        <position position="290"/>
    </location>
    <ligand>
        <name>substrate</name>
    </ligand>
</feature>
<evidence type="ECO:0000256" key="6">
    <source>
        <dbReference type="ARBA" id="ARBA00023002"/>
    </source>
</evidence>
<feature type="binding site" evidence="10">
    <location>
        <position position="135"/>
    </location>
    <ligand>
        <name>substrate</name>
    </ligand>
</feature>
<accession>A0ABU8J8D5</accession>
<dbReference type="InterPro" id="IPR005255">
    <property type="entry name" value="PdxA_fam"/>
</dbReference>
<dbReference type="EMBL" id="JBBBNY010000002">
    <property type="protein sequence ID" value="MEI7035819.1"/>
    <property type="molecule type" value="Genomic_DNA"/>
</dbReference>
<evidence type="ECO:0000313" key="11">
    <source>
        <dbReference type="EMBL" id="MEI7035819.1"/>
    </source>
</evidence>
<feature type="binding site" evidence="10">
    <location>
        <position position="209"/>
    </location>
    <ligand>
        <name>a divalent metal cation</name>
        <dbReference type="ChEBI" id="CHEBI:60240"/>
        <note>ligand shared between dimeric partners</note>
    </ligand>
</feature>
<keyword evidence="12" id="KW-1185">Reference proteome</keyword>
<keyword evidence="8 10" id="KW-0664">Pyridoxine biosynthesis</keyword>
<dbReference type="SUPFAM" id="SSF53659">
    <property type="entry name" value="Isocitrate/Isopropylmalate dehydrogenase-like"/>
    <property type="match status" value="1"/>
</dbReference>
<evidence type="ECO:0000256" key="5">
    <source>
        <dbReference type="ARBA" id="ARBA00022857"/>
    </source>
</evidence>
<sequence>MGDRLPRLALTAGEPAGVGPELLVRLAGLPLAADLVAITDRELLERAAIRCGVTLDLREDDGRPQPHVPGSLRVRHVPLAVGEQPGRPDPRNARHVLATLAEAADGCLAGRYDALVTAPLQKATLNDAGIPFSGHTEYFAERAGVAVVMMLASPELRVALATTHLPLAAVPAAITPELLARTLRIVHAELQTKFGLAEPRIAVLGLNPHAGEGGHLGREELELVVPVLDRLRAGGMHLLGPLPADTAFVPAMRGRYDAVLAMYHDQALPVLKSEAFDRTVNLTLGLPFIRTSVDHGTALDLAGTGRADPSSLIAAARMALELIARRATSRAPLRGEDEG</sequence>
<keyword evidence="6 10" id="KW-0560">Oxidoreductase</keyword>
<comment type="pathway">
    <text evidence="10">Cofactor biosynthesis; pyridoxine 5'-phosphate biosynthesis; pyridoxine 5'-phosphate from D-erythrose 4-phosphate: step 4/5.</text>
</comment>
<name>A0ABU8J8D5_9GAMM</name>
<dbReference type="HAMAP" id="MF_00536">
    <property type="entry name" value="PdxA"/>
    <property type="match status" value="1"/>
</dbReference>
<comment type="subunit">
    <text evidence="10">Homodimer.</text>
</comment>
<comment type="caution">
    <text evidence="11">The sequence shown here is derived from an EMBL/GenBank/DDBJ whole genome shotgun (WGS) entry which is preliminary data.</text>
</comment>
<dbReference type="Pfam" id="PF04166">
    <property type="entry name" value="PdxA"/>
    <property type="match status" value="1"/>
</dbReference>
<comment type="catalytic activity">
    <reaction evidence="10">
        <text>4-(phosphooxy)-L-threonine + NAD(+) = 3-amino-2-oxopropyl phosphate + CO2 + NADH</text>
        <dbReference type="Rhea" id="RHEA:32275"/>
        <dbReference type="ChEBI" id="CHEBI:16526"/>
        <dbReference type="ChEBI" id="CHEBI:57279"/>
        <dbReference type="ChEBI" id="CHEBI:57540"/>
        <dbReference type="ChEBI" id="CHEBI:57945"/>
        <dbReference type="ChEBI" id="CHEBI:58452"/>
        <dbReference type="EC" id="1.1.1.262"/>
    </reaction>
</comment>
<reference evidence="11 12" key="1">
    <citation type="journal article" date="2014" name="Int. J. Syst. Evol. Microbiol.">
        <title>Fulvimonas yonginensis sp. nov., isolated from greenhouse soil, and emended description of the genus Fulvimonas.</title>
        <authorList>
            <person name="Ahn J.H."/>
            <person name="Kim S.J."/>
            <person name="Weon H.Y."/>
            <person name="Hong S.B."/>
            <person name="Seok S.J."/>
            <person name="Kwon S.W."/>
        </authorList>
    </citation>
    <scope>NUCLEOTIDE SEQUENCE [LARGE SCALE GENOMIC DNA]</scope>
    <source>
        <strain evidence="11 12">KACC 16952</strain>
    </source>
</reference>
<comment type="similarity">
    <text evidence="10">Belongs to the PdxA family.</text>
</comment>
<feature type="binding site" evidence="10">
    <location>
        <position position="136"/>
    </location>
    <ligand>
        <name>substrate</name>
    </ligand>
</feature>
<proteinExistence type="inferred from homology"/>
<feature type="binding site" evidence="10">
    <location>
        <position position="272"/>
    </location>
    <ligand>
        <name>substrate</name>
    </ligand>
</feature>
<feature type="binding site" evidence="10">
    <location>
        <position position="264"/>
    </location>
    <ligand>
        <name>a divalent metal cation</name>
        <dbReference type="ChEBI" id="CHEBI:60240"/>
        <note>ligand shared between dimeric partners</note>
    </ligand>
</feature>
<dbReference type="NCBIfam" id="TIGR00557">
    <property type="entry name" value="pdxA"/>
    <property type="match status" value="1"/>
</dbReference>
<dbReference type="InterPro" id="IPR037510">
    <property type="entry name" value="PdxA"/>
</dbReference>
<dbReference type="PANTHER" id="PTHR30004">
    <property type="entry name" value="4-HYDROXYTHREONINE-4-PHOSPHATE DEHYDROGENASE"/>
    <property type="match status" value="1"/>
</dbReference>
<keyword evidence="5 10" id="KW-0521">NADP</keyword>
<evidence type="ECO:0000256" key="7">
    <source>
        <dbReference type="ARBA" id="ARBA00023027"/>
    </source>
</evidence>